<dbReference type="AlphaFoldDB" id="A0A6C0AM85"/>
<evidence type="ECO:0000313" key="2">
    <source>
        <dbReference type="EMBL" id="QHS80560.1"/>
    </source>
</evidence>
<feature type="domain" description="DUF7487" evidence="1">
    <location>
        <begin position="121"/>
        <end position="334"/>
    </location>
</feature>
<organism evidence="2">
    <name type="scientific">viral metagenome</name>
    <dbReference type="NCBI Taxonomy" id="1070528"/>
    <lineage>
        <taxon>unclassified sequences</taxon>
        <taxon>metagenomes</taxon>
        <taxon>organismal metagenomes</taxon>
    </lineage>
</organism>
<dbReference type="EMBL" id="MN740714">
    <property type="protein sequence ID" value="QHS80560.1"/>
    <property type="molecule type" value="Genomic_DNA"/>
</dbReference>
<evidence type="ECO:0000259" key="1">
    <source>
        <dbReference type="Pfam" id="PF24308"/>
    </source>
</evidence>
<dbReference type="InterPro" id="IPR055910">
    <property type="entry name" value="DUF7487"/>
</dbReference>
<accession>A0A6C0AM85</accession>
<dbReference type="EMBL" id="MN740715">
    <property type="protein sequence ID" value="QHS80616.1"/>
    <property type="molecule type" value="Genomic_DNA"/>
</dbReference>
<dbReference type="Pfam" id="PF24308">
    <property type="entry name" value="DUF7487"/>
    <property type="match status" value="1"/>
</dbReference>
<proteinExistence type="predicted"/>
<reference evidence="2" key="1">
    <citation type="journal article" date="2020" name="Nature">
        <title>Giant virus diversity and host interactions through global metagenomics.</title>
        <authorList>
            <person name="Schulz F."/>
            <person name="Roux S."/>
            <person name="Paez-Espino D."/>
            <person name="Jungbluth S."/>
            <person name="Walsh D.A."/>
            <person name="Denef V.J."/>
            <person name="McMahon K.D."/>
            <person name="Konstantinidis K.T."/>
            <person name="Eloe-Fadrosh E.A."/>
            <person name="Kyrpides N.C."/>
            <person name="Woyke T."/>
        </authorList>
    </citation>
    <scope>NUCLEOTIDE SEQUENCE</scope>
    <source>
        <strain evidence="2">GVMAG-S-1091796-13</strain>
    </source>
</reference>
<protein>
    <recommendedName>
        <fullName evidence="1">DUF7487 domain-containing protein</fullName>
    </recommendedName>
</protein>
<name>A0A6C0AM85_9ZZZZ</name>
<sequence>MKKYNFDQVIEIFKNNNCELLSKEYKNNTSILEYKCKCNNKIEMTFKKYLVQLCCNECHKKTLQRIYKYDFDQVKQYFENKNCELISTEYINNKTDLEYICECKNRSKITFKSFLDGQRCSKCAIEKRKITNLNIYGNECSMNSKEKIEQRKQNQTELTKKRKSTNLKKYGVEIATQNPLINQKREETNLEKYGVICPSKLKECEDKRKCTNLERYGFEHAIQNNDVYQKQLNHRKQFKEHTLPSGKIVKIQGYEGIALDMLINKYNYKEEDVLIDRKLFPKILYKYKNKNRRYFVDIFIPHENKIIEVKSKFTFRINIVQNMIKALYARKLGYEFEFWIIDRNELLCII</sequence>